<evidence type="ECO:0000259" key="2">
    <source>
        <dbReference type="Pfam" id="PF20150"/>
    </source>
</evidence>
<dbReference type="PANTHER" id="PTHR35910">
    <property type="entry name" value="2EXR DOMAIN-CONTAINING PROTEIN"/>
    <property type="match status" value="1"/>
</dbReference>
<accession>A0A9P5CM89</accession>
<dbReference type="EMBL" id="MU032350">
    <property type="protein sequence ID" value="KAF3762620.1"/>
    <property type="molecule type" value="Genomic_DNA"/>
</dbReference>
<organism evidence="3 4">
    <name type="scientific">Cryphonectria parasitica (strain ATCC 38755 / EP155)</name>
    <dbReference type="NCBI Taxonomy" id="660469"/>
    <lineage>
        <taxon>Eukaryota</taxon>
        <taxon>Fungi</taxon>
        <taxon>Dikarya</taxon>
        <taxon>Ascomycota</taxon>
        <taxon>Pezizomycotina</taxon>
        <taxon>Sordariomycetes</taxon>
        <taxon>Sordariomycetidae</taxon>
        <taxon>Diaporthales</taxon>
        <taxon>Cryphonectriaceae</taxon>
        <taxon>Cryphonectria-Endothia species complex</taxon>
        <taxon>Cryphonectria</taxon>
    </lineage>
</organism>
<dbReference type="Proteomes" id="UP000803844">
    <property type="component" value="Unassembled WGS sequence"/>
</dbReference>
<dbReference type="Pfam" id="PF20150">
    <property type="entry name" value="2EXR"/>
    <property type="match status" value="1"/>
</dbReference>
<dbReference type="AlphaFoldDB" id="A0A9P5CM89"/>
<feature type="region of interest" description="Disordered" evidence="1">
    <location>
        <begin position="185"/>
        <end position="222"/>
    </location>
</feature>
<gene>
    <name evidence="3" type="ORF">M406DRAFT_341807</name>
</gene>
<feature type="domain" description="2EXR" evidence="2">
    <location>
        <begin position="9"/>
        <end position="96"/>
    </location>
</feature>
<evidence type="ECO:0000313" key="3">
    <source>
        <dbReference type="EMBL" id="KAF3762620.1"/>
    </source>
</evidence>
<dbReference type="InterPro" id="IPR045518">
    <property type="entry name" value="2EXR"/>
</dbReference>
<name>A0A9P5CM89_CRYP1</name>
<proteinExistence type="predicted"/>
<dbReference type="GeneID" id="63838834"/>
<dbReference type="OrthoDB" id="4812806at2759"/>
<sequence length="379" mass="42721">MTTPTTLLKFTLLPPELRNIIWEISLPEPRVLDIYPASASQKILPQQGLRFANLYTEPPPALAAVCRESRSLVCHHYRPLTLGRTTKYVDLNRDMLLLESYLFGRDLMRTLLFMSQIPLIKDNLQSLAFGTSFGVHTGVWHPVLGWKKLTRGNMGKFLQRLGAFPVLERLVFMVHQEMQFEVGSRLPPPRVLHGNRDCRPSTPPATPRRSQTPTSPSGPLDPAFYLIDGHRGSSKGHFYRVPWTAEKPWLPHANDIAYYASPVADDDDNGIDAARPRKDAGASNRAGKLVPTNDDWVRFRRSFRRAMETGLELGLADPATNSCPLRKRKRMTEVGGEEEDRNMPLQTSNKVRKLVMSEGGCKLLAIEGASLVWRYSLPT</sequence>
<dbReference type="RefSeq" id="XP_040773599.1">
    <property type="nucleotide sequence ID" value="XM_040921705.1"/>
</dbReference>
<comment type="caution">
    <text evidence="3">The sequence shown here is derived from an EMBL/GenBank/DDBJ whole genome shotgun (WGS) entry which is preliminary data.</text>
</comment>
<reference evidence="3" key="1">
    <citation type="journal article" date="2020" name="Phytopathology">
        <title>Genome sequence of the chestnut blight fungus Cryphonectria parasitica EP155: A fundamental resource for an archetypical invasive plant pathogen.</title>
        <authorList>
            <person name="Crouch J.A."/>
            <person name="Dawe A."/>
            <person name="Aerts A."/>
            <person name="Barry K."/>
            <person name="Churchill A.C.L."/>
            <person name="Grimwood J."/>
            <person name="Hillman B."/>
            <person name="Milgroom M.G."/>
            <person name="Pangilinan J."/>
            <person name="Smith M."/>
            <person name="Salamov A."/>
            <person name="Schmutz J."/>
            <person name="Yadav J."/>
            <person name="Grigoriev I.V."/>
            <person name="Nuss D."/>
        </authorList>
    </citation>
    <scope>NUCLEOTIDE SEQUENCE</scope>
    <source>
        <strain evidence="3">EP155</strain>
    </source>
</reference>
<dbReference type="PANTHER" id="PTHR35910:SF6">
    <property type="entry name" value="2EXR DOMAIN-CONTAINING PROTEIN"/>
    <property type="match status" value="1"/>
</dbReference>
<keyword evidence="4" id="KW-1185">Reference proteome</keyword>
<evidence type="ECO:0000313" key="4">
    <source>
        <dbReference type="Proteomes" id="UP000803844"/>
    </source>
</evidence>
<protein>
    <recommendedName>
        <fullName evidence="2">2EXR domain-containing protein</fullName>
    </recommendedName>
</protein>
<feature type="compositionally biased region" description="Low complexity" evidence="1">
    <location>
        <begin position="207"/>
        <end position="218"/>
    </location>
</feature>
<evidence type="ECO:0000256" key="1">
    <source>
        <dbReference type="SAM" id="MobiDB-lite"/>
    </source>
</evidence>